<dbReference type="Proteomes" id="UP000321393">
    <property type="component" value="Unassembled WGS sequence"/>
</dbReference>
<dbReference type="InterPro" id="IPR044282">
    <property type="entry name" value="ABAP1/ARIA"/>
</dbReference>
<dbReference type="OrthoDB" id="1747555at2759"/>
<organism evidence="4 6">
    <name type="scientific">Cucumis melo var. makuwa</name>
    <name type="common">Oriental melon</name>
    <dbReference type="NCBI Taxonomy" id="1194695"/>
    <lineage>
        <taxon>Eukaryota</taxon>
        <taxon>Viridiplantae</taxon>
        <taxon>Streptophyta</taxon>
        <taxon>Embryophyta</taxon>
        <taxon>Tracheophyta</taxon>
        <taxon>Spermatophyta</taxon>
        <taxon>Magnoliopsida</taxon>
        <taxon>eudicotyledons</taxon>
        <taxon>Gunneridae</taxon>
        <taxon>Pentapetalae</taxon>
        <taxon>rosids</taxon>
        <taxon>fabids</taxon>
        <taxon>Cucurbitales</taxon>
        <taxon>Cucurbitaceae</taxon>
        <taxon>Benincaseae</taxon>
        <taxon>Cucumis</taxon>
    </lineage>
</organism>
<dbReference type="Proteomes" id="UP000321947">
    <property type="component" value="Unassembled WGS sequence"/>
</dbReference>
<gene>
    <name evidence="4" type="ORF">E5676_scaffold572G00440</name>
    <name evidence="3" type="ORF">E6C27_scaffold25G00390</name>
</gene>
<reference evidence="5 6" key="1">
    <citation type="submission" date="2019-08" db="EMBL/GenBank/DDBJ databases">
        <title>Draft genome sequences of two oriental melons (Cucumis melo L. var makuwa).</title>
        <authorList>
            <person name="Kwon S.-Y."/>
        </authorList>
    </citation>
    <scope>NUCLEOTIDE SEQUENCE [LARGE SCALE GENOMIC DNA]</scope>
    <source>
        <strain evidence="6">cv. Chang Bougi</strain>
        <strain evidence="5">cv. SW 3</strain>
        <tissue evidence="4">Leaf</tissue>
    </source>
</reference>
<dbReference type="PANTHER" id="PTHR46710">
    <property type="entry name" value="ARM REPEAT PROTEIN INTERACTING WITH ABF2"/>
    <property type="match status" value="1"/>
</dbReference>
<evidence type="ECO:0000256" key="2">
    <source>
        <dbReference type="PROSITE-ProRule" id="PRU00259"/>
    </source>
</evidence>
<evidence type="ECO:0000256" key="1">
    <source>
        <dbReference type="ARBA" id="ARBA00022737"/>
    </source>
</evidence>
<dbReference type="EMBL" id="SSTE01000887">
    <property type="protein sequence ID" value="KAA0066497.1"/>
    <property type="molecule type" value="Genomic_DNA"/>
</dbReference>
<dbReference type="EMBL" id="SSTD01013635">
    <property type="protein sequence ID" value="TYK06144.1"/>
    <property type="molecule type" value="Genomic_DNA"/>
</dbReference>
<dbReference type="InterPro" id="IPR000225">
    <property type="entry name" value="Armadillo"/>
</dbReference>
<name>A0A5D3C4B2_CUCMM</name>
<dbReference type="Gene3D" id="1.25.10.10">
    <property type="entry name" value="Leucine-rich Repeat Variant"/>
    <property type="match status" value="1"/>
</dbReference>
<evidence type="ECO:0000313" key="4">
    <source>
        <dbReference type="EMBL" id="TYK06144.1"/>
    </source>
</evidence>
<comment type="caution">
    <text evidence="4">The sequence shown here is derived from an EMBL/GenBank/DDBJ whole genome shotgun (WGS) entry which is preliminary data.</text>
</comment>
<dbReference type="PROSITE" id="PS50176">
    <property type="entry name" value="ARM_REPEAT"/>
    <property type="match status" value="1"/>
</dbReference>
<feature type="repeat" description="ARM" evidence="2">
    <location>
        <begin position="47"/>
        <end position="71"/>
    </location>
</feature>
<evidence type="ECO:0000313" key="6">
    <source>
        <dbReference type="Proteomes" id="UP000321947"/>
    </source>
</evidence>
<protein>
    <submittedName>
        <fullName evidence="4">ARM REPEAT PROTEIN INTERACTING WITH ABF2</fullName>
    </submittedName>
</protein>
<keyword evidence="1" id="KW-0677">Repeat</keyword>
<dbReference type="AlphaFoldDB" id="A0A5D3C4B2"/>
<dbReference type="PANTHER" id="PTHR46710:SF1">
    <property type="entry name" value="ARM REPEAT PROTEIN INTERACTING WITH ABF2"/>
    <property type="match status" value="1"/>
</dbReference>
<sequence>MNLSPLSIQALPHRSSYSSVIRRVADAITNLSHENIFIKTRVRMEGGNIPPLVELLEFTDTKVERATAGAL</sequence>
<accession>A0A5D3C4B2</accession>
<evidence type="ECO:0000313" key="3">
    <source>
        <dbReference type="EMBL" id="KAA0066497.1"/>
    </source>
</evidence>
<dbReference type="InterPro" id="IPR011989">
    <property type="entry name" value="ARM-like"/>
</dbReference>
<dbReference type="STRING" id="1194695.A0A5D3C4B2"/>
<evidence type="ECO:0000313" key="5">
    <source>
        <dbReference type="Proteomes" id="UP000321393"/>
    </source>
</evidence>
<proteinExistence type="predicted"/>